<evidence type="ECO:0000313" key="2">
    <source>
        <dbReference type="EMBL" id="OGE83719.1"/>
    </source>
</evidence>
<organism evidence="2 3">
    <name type="scientific">Candidatus Doudnabacteria bacterium RIFCSPHIGHO2_01_FULL_49_9</name>
    <dbReference type="NCBI Taxonomy" id="1817827"/>
    <lineage>
        <taxon>Bacteria</taxon>
        <taxon>Candidatus Doudnaibacteriota</taxon>
    </lineage>
</organism>
<feature type="transmembrane region" description="Helical" evidence="1">
    <location>
        <begin position="113"/>
        <end position="129"/>
    </location>
</feature>
<feature type="transmembrane region" description="Helical" evidence="1">
    <location>
        <begin position="6"/>
        <end position="23"/>
    </location>
</feature>
<evidence type="ECO:0000313" key="3">
    <source>
        <dbReference type="Proteomes" id="UP000176339"/>
    </source>
</evidence>
<feature type="transmembrane region" description="Helical" evidence="1">
    <location>
        <begin position="141"/>
        <end position="159"/>
    </location>
</feature>
<keyword evidence="1" id="KW-1133">Transmembrane helix</keyword>
<keyword evidence="1" id="KW-0812">Transmembrane</keyword>
<dbReference type="AlphaFoldDB" id="A0A1F5P1D7"/>
<protein>
    <recommendedName>
        <fullName evidence="4">PQ-loop repeat-containing protein</fullName>
    </recommendedName>
</protein>
<reference evidence="2 3" key="1">
    <citation type="journal article" date="2016" name="Nat. Commun.">
        <title>Thousands of microbial genomes shed light on interconnected biogeochemical processes in an aquifer system.</title>
        <authorList>
            <person name="Anantharaman K."/>
            <person name="Brown C.T."/>
            <person name="Hug L.A."/>
            <person name="Sharon I."/>
            <person name="Castelle C.J."/>
            <person name="Probst A.J."/>
            <person name="Thomas B.C."/>
            <person name="Singh A."/>
            <person name="Wilkins M.J."/>
            <person name="Karaoz U."/>
            <person name="Brodie E.L."/>
            <person name="Williams K.H."/>
            <person name="Hubbard S.S."/>
            <person name="Banfield J.F."/>
        </authorList>
    </citation>
    <scope>NUCLEOTIDE SEQUENCE [LARGE SCALE GENOMIC DNA]</scope>
</reference>
<comment type="caution">
    <text evidence="2">The sequence shown here is derived from an EMBL/GenBank/DDBJ whole genome shotgun (WGS) entry which is preliminary data.</text>
</comment>
<dbReference type="EMBL" id="MFEN01000038">
    <property type="protein sequence ID" value="OGE83719.1"/>
    <property type="molecule type" value="Genomic_DNA"/>
</dbReference>
<evidence type="ECO:0000256" key="1">
    <source>
        <dbReference type="SAM" id="Phobius"/>
    </source>
</evidence>
<feature type="transmembrane region" description="Helical" evidence="1">
    <location>
        <begin position="165"/>
        <end position="185"/>
    </location>
</feature>
<feature type="transmembrane region" description="Helical" evidence="1">
    <location>
        <begin position="60"/>
        <end position="79"/>
    </location>
</feature>
<feature type="transmembrane region" description="Helical" evidence="1">
    <location>
        <begin position="91"/>
        <end position="107"/>
    </location>
</feature>
<evidence type="ECO:0008006" key="4">
    <source>
        <dbReference type="Google" id="ProtNLM"/>
    </source>
</evidence>
<feature type="transmembrane region" description="Helical" evidence="1">
    <location>
        <begin position="35"/>
        <end position="54"/>
    </location>
</feature>
<name>A0A1F5P1D7_9BACT</name>
<keyword evidence="1" id="KW-0472">Membrane</keyword>
<dbReference type="Proteomes" id="UP000176339">
    <property type="component" value="Unassembled WGS sequence"/>
</dbReference>
<sequence>MDIKIILTIIATVIGVAAFFPYLRDTILLKTKPHAYTWLIWALTQGTAVVGIWYGGGGWGALNLTVGTIFVIGVFLFSLRYGTRNITKGDTAILITALSAIIIWWQLDKPLVSVIMISAIDVIGYIPSFRKSYMEPWSETLTTWMAFTISNLLAILSLSEYNLLTTTYLVAIILANIALFSFCSYRRKYIPRPQSI</sequence>
<proteinExistence type="predicted"/>
<gene>
    <name evidence="2" type="ORF">A2846_04360</name>
</gene>
<accession>A0A1F5P1D7</accession>